<name>A0A1I6DFT1_9FIRM</name>
<reference evidence="3" key="1">
    <citation type="submission" date="2016-10" db="EMBL/GenBank/DDBJ databases">
        <authorList>
            <person name="Varghese N."/>
            <person name="Submissions S."/>
        </authorList>
    </citation>
    <scope>NUCLEOTIDE SEQUENCE [LARGE SCALE GENOMIC DNA]</scope>
    <source>
        <strain evidence="3">DSM 3669</strain>
    </source>
</reference>
<dbReference type="SUPFAM" id="SSF81301">
    <property type="entry name" value="Nucleotidyltransferase"/>
    <property type="match status" value="1"/>
</dbReference>
<dbReference type="OrthoDB" id="9816197at2"/>
<dbReference type="EMBL" id="FOYM01000010">
    <property type="protein sequence ID" value="SFR04305.1"/>
    <property type="molecule type" value="Genomic_DNA"/>
</dbReference>
<dbReference type="InterPro" id="IPR002934">
    <property type="entry name" value="Polymerase_NTP_transf_dom"/>
</dbReference>
<dbReference type="Gene3D" id="3.30.460.10">
    <property type="entry name" value="Beta Polymerase, domain 2"/>
    <property type="match status" value="1"/>
</dbReference>
<protein>
    <submittedName>
        <fullName evidence="2">Nucleotidyltransferase domain-containing protein</fullName>
    </submittedName>
</protein>
<dbReference type="Pfam" id="PF01909">
    <property type="entry name" value="NTP_transf_2"/>
    <property type="match status" value="1"/>
</dbReference>
<dbReference type="AlphaFoldDB" id="A0A1I6DFT1"/>
<evidence type="ECO:0000313" key="3">
    <source>
        <dbReference type="Proteomes" id="UP000199584"/>
    </source>
</evidence>
<gene>
    <name evidence="2" type="ORF">SAMN05660706_11038</name>
</gene>
<evidence type="ECO:0000259" key="1">
    <source>
        <dbReference type="Pfam" id="PF01909"/>
    </source>
</evidence>
<feature type="domain" description="Polymerase nucleotidyl transferase" evidence="1">
    <location>
        <begin position="17"/>
        <end position="60"/>
    </location>
</feature>
<sequence>MYSPRPEIETIIIAFNKALAKQGIKTEKIFLFGSQAKGTAGEHSDIDLVVISNSFKGLDFMQRCELLGRAIAEIMEPIEPLAYTPEEFDVQKQKASFLYEVLTEPQTIEYQF</sequence>
<dbReference type="Proteomes" id="UP000199584">
    <property type="component" value="Unassembled WGS sequence"/>
</dbReference>
<keyword evidence="3" id="KW-1185">Reference proteome</keyword>
<dbReference type="PANTHER" id="PTHR43449">
    <property type="entry name" value="NUCLEOTIDYLTRANSFERASE"/>
    <property type="match status" value="1"/>
</dbReference>
<dbReference type="InterPro" id="IPR043519">
    <property type="entry name" value="NT_sf"/>
</dbReference>
<dbReference type="RefSeq" id="WP_092482854.1">
    <property type="nucleotide sequence ID" value="NZ_FOYM01000010.1"/>
</dbReference>
<accession>A0A1I6DFT1</accession>
<dbReference type="PANTHER" id="PTHR43449:SF1">
    <property type="entry name" value="POLYMERASE BETA NUCLEOTIDYLTRANSFERASE DOMAIN-CONTAINING PROTEIN"/>
    <property type="match status" value="1"/>
</dbReference>
<organism evidence="2 3">
    <name type="scientific">Desulfoscipio geothermicus DSM 3669</name>
    <dbReference type="NCBI Taxonomy" id="1121426"/>
    <lineage>
        <taxon>Bacteria</taxon>
        <taxon>Bacillati</taxon>
        <taxon>Bacillota</taxon>
        <taxon>Clostridia</taxon>
        <taxon>Eubacteriales</taxon>
        <taxon>Desulfallaceae</taxon>
        <taxon>Desulfoscipio</taxon>
    </lineage>
</organism>
<dbReference type="CDD" id="cd05403">
    <property type="entry name" value="NT_KNTase_like"/>
    <property type="match status" value="1"/>
</dbReference>
<proteinExistence type="predicted"/>
<keyword evidence="2" id="KW-0808">Transferase</keyword>
<dbReference type="GO" id="GO:0016779">
    <property type="term" value="F:nucleotidyltransferase activity"/>
    <property type="evidence" value="ECO:0007669"/>
    <property type="project" value="InterPro"/>
</dbReference>
<dbReference type="STRING" id="39060.SAMN05660706_11038"/>
<evidence type="ECO:0000313" key="2">
    <source>
        <dbReference type="EMBL" id="SFR04305.1"/>
    </source>
</evidence>